<accession>A0A2S6BRZ0</accession>
<evidence type="ECO:0000313" key="2">
    <source>
        <dbReference type="EMBL" id="PPJ50244.1"/>
    </source>
</evidence>
<evidence type="ECO:0000313" key="3">
    <source>
        <dbReference type="Proteomes" id="UP000237631"/>
    </source>
</evidence>
<evidence type="ECO:0000256" key="1">
    <source>
        <dbReference type="SAM" id="MobiDB-lite"/>
    </source>
</evidence>
<protein>
    <submittedName>
        <fullName evidence="2">Uncharacterized protein</fullName>
    </submittedName>
</protein>
<feature type="compositionally biased region" description="Acidic residues" evidence="1">
    <location>
        <begin position="484"/>
        <end position="498"/>
    </location>
</feature>
<feature type="region of interest" description="Disordered" evidence="1">
    <location>
        <begin position="473"/>
        <end position="498"/>
    </location>
</feature>
<dbReference type="OrthoDB" id="3646116at2759"/>
<dbReference type="EMBL" id="PNEN01001790">
    <property type="protein sequence ID" value="PPJ50244.1"/>
    <property type="molecule type" value="Genomic_DNA"/>
</dbReference>
<comment type="caution">
    <text evidence="2">The sequence shown here is derived from an EMBL/GenBank/DDBJ whole genome shotgun (WGS) entry which is preliminary data.</text>
</comment>
<feature type="compositionally biased region" description="Low complexity" evidence="1">
    <location>
        <begin position="1"/>
        <end position="23"/>
    </location>
</feature>
<feature type="region of interest" description="Disordered" evidence="1">
    <location>
        <begin position="1"/>
        <end position="67"/>
    </location>
</feature>
<proteinExistence type="predicted"/>
<dbReference type="Proteomes" id="UP000237631">
    <property type="component" value="Unassembled WGS sequence"/>
</dbReference>
<dbReference type="AlphaFoldDB" id="A0A2S6BRZ0"/>
<gene>
    <name evidence="2" type="ORF">CBER1_07184</name>
</gene>
<keyword evidence="3" id="KW-1185">Reference proteome</keyword>
<sequence length="498" mass="57846">MPRTRGPGQRGPQGRQPHQSGRRVTWDLPVPRASGNAPRRRRTPDLFADTSLQEDEPTATPPPSPVRLPFTEAEIEAIGRLHDVLHEHAEMMELQEAEKARHKKANDRIDAIDDERREHHKMKAPLLAKFTAAVEEWKKTDSAEHAKFVEHCIEVMWAATEPVRMYDMLSWYPKPPKAVADAIRSLQMFYHEQVKYTYATRLYEEHHYGGAVPGHNLHPEVYHASRRDRAGRKNGEEDLQTFGFDLKHRDLAELEEYLDAWTDIDAPGLEQARIRRIVANFRVRRTLLEGTAPGAYHQDRRRPRFGPRFDVLGMTKFCDTAEWDLMDWSLQALGRMRYKLQPVYKRLTDRSVMKLLDLAIKEILEYLPKLDRIELLETRMTIDTTFANSFAPLRQAMATMNLPGAPAQARDAFLQQKDNIWRMALHFHKFEQTHGDTILDYEWRRMVHTNSDLIGTRPPPALWTMDDDEYIRRSGHPDHGWAPSEDESENADEMDEAA</sequence>
<reference evidence="3" key="1">
    <citation type="journal article" date="2017" name="bioRxiv">
        <title>Conservation of a gene cluster reveals novel cercosporin biosynthetic mechanisms and extends production to the genus Colletotrichum.</title>
        <authorList>
            <person name="de Jonge R."/>
            <person name="Ebert M.K."/>
            <person name="Huitt-Roehl C.R."/>
            <person name="Pal P."/>
            <person name="Suttle J.C."/>
            <person name="Spanner R.E."/>
            <person name="Neubauer J.D."/>
            <person name="Jurick W.M.II."/>
            <person name="Stott K.A."/>
            <person name="Secor G.A."/>
            <person name="Thomma B.P.H.J."/>
            <person name="Van de Peer Y."/>
            <person name="Townsend C.A."/>
            <person name="Bolton M.D."/>
        </authorList>
    </citation>
    <scope>NUCLEOTIDE SEQUENCE [LARGE SCALE GENOMIC DNA]</scope>
    <source>
        <strain evidence="3">CBS538.71</strain>
    </source>
</reference>
<name>A0A2S6BRZ0_9PEZI</name>
<organism evidence="2 3">
    <name type="scientific">Cercospora berteroae</name>
    <dbReference type="NCBI Taxonomy" id="357750"/>
    <lineage>
        <taxon>Eukaryota</taxon>
        <taxon>Fungi</taxon>
        <taxon>Dikarya</taxon>
        <taxon>Ascomycota</taxon>
        <taxon>Pezizomycotina</taxon>
        <taxon>Dothideomycetes</taxon>
        <taxon>Dothideomycetidae</taxon>
        <taxon>Mycosphaerellales</taxon>
        <taxon>Mycosphaerellaceae</taxon>
        <taxon>Cercospora</taxon>
    </lineage>
</organism>